<gene>
    <name evidence="2" type="ORF">PPAR00522_LOCUS16366</name>
</gene>
<protein>
    <recommendedName>
        <fullName evidence="3">CHCH domain-containing protein</fullName>
    </recommendedName>
</protein>
<dbReference type="InterPro" id="IPR055304">
    <property type="entry name" value="CHCHD2/10-like"/>
</dbReference>
<dbReference type="AlphaFoldDB" id="A0A7S0YJP9"/>
<feature type="region of interest" description="Disordered" evidence="1">
    <location>
        <begin position="1"/>
        <end position="84"/>
    </location>
</feature>
<sequence>MARGRSAPAPASRSSSAAASRPRPAAQPQSAPAAHQAPHPTPAAHPHPTPAAQPHHAPPPPMAAPAAAAPPAVQSSGGGGILSGLMGSVVTGAAMGTGSALASRAIDSFMGPRTVVHQHEGAPAAAPVSSSDGMDPCISHTKAFSECMSKNNDMAMCQYYFDAMQQCKIHA</sequence>
<proteinExistence type="predicted"/>
<dbReference type="PROSITE" id="PS51808">
    <property type="entry name" value="CHCH"/>
    <property type="match status" value="1"/>
</dbReference>
<organism evidence="2">
    <name type="scientific">Polytomella parva</name>
    <dbReference type="NCBI Taxonomy" id="51329"/>
    <lineage>
        <taxon>Eukaryota</taxon>
        <taxon>Viridiplantae</taxon>
        <taxon>Chlorophyta</taxon>
        <taxon>core chlorophytes</taxon>
        <taxon>Chlorophyceae</taxon>
        <taxon>CS clade</taxon>
        <taxon>Chlamydomonadales</taxon>
        <taxon>Chlamydomonadaceae</taxon>
        <taxon>Polytomella</taxon>
    </lineage>
</organism>
<reference evidence="2" key="1">
    <citation type="submission" date="2021-01" db="EMBL/GenBank/DDBJ databases">
        <authorList>
            <person name="Corre E."/>
            <person name="Pelletier E."/>
            <person name="Niang G."/>
            <person name="Scheremetjew M."/>
            <person name="Finn R."/>
            <person name="Kale V."/>
            <person name="Holt S."/>
            <person name="Cochrane G."/>
            <person name="Meng A."/>
            <person name="Brown T."/>
            <person name="Cohen L."/>
        </authorList>
    </citation>
    <scope>NUCLEOTIDE SEQUENCE</scope>
    <source>
        <strain evidence="2">SAG 63-3</strain>
    </source>
</reference>
<name>A0A7S0YJP9_9CHLO</name>
<dbReference type="SUPFAM" id="SSF47072">
    <property type="entry name" value="Cysteine alpha-hairpin motif"/>
    <property type="match status" value="1"/>
</dbReference>
<dbReference type="PANTHER" id="PTHR13523">
    <property type="entry name" value="COILED-COIL-HELIX-COILED-COIL-HELIX DOMAIN CONTAINING 2/NUR77"/>
    <property type="match status" value="1"/>
</dbReference>
<dbReference type="InterPro" id="IPR009069">
    <property type="entry name" value="Cys_alpha_HP_mot_SF"/>
</dbReference>
<dbReference type="GO" id="GO:0007005">
    <property type="term" value="P:mitochondrion organization"/>
    <property type="evidence" value="ECO:0007669"/>
    <property type="project" value="InterPro"/>
</dbReference>
<accession>A0A7S0YJP9</accession>
<feature type="compositionally biased region" description="Low complexity" evidence="1">
    <location>
        <begin position="1"/>
        <end position="38"/>
    </location>
</feature>
<dbReference type="GO" id="GO:0005634">
    <property type="term" value="C:nucleus"/>
    <property type="evidence" value="ECO:0007669"/>
    <property type="project" value="TreeGrafter"/>
</dbReference>
<dbReference type="GO" id="GO:0005739">
    <property type="term" value="C:mitochondrion"/>
    <property type="evidence" value="ECO:0007669"/>
    <property type="project" value="TreeGrafter"/>
</dbReference>
<dbReference type="PANTHER" id="PTHR13523:SF2">
    <property type="entry name" value="COILED-COIL-HELIX-COILED-COIL-HELIX DOMAIN CONTAINING 2, ISOFORM A-RELATED"/>
    <property type="match status" value="1"/>
</dbReference>
<evidence type="ECO:0000313" key="2">
    <source>
        <dbReference type="EMBL" id="CAD8783009.1"/>
    </source>
</evidence>
<dbReference type="EMBL" id="HBFM01025284">
    <property type="protein sequence ID" value="CAD8783009.1"/>
    <property type="molecule type" value="Transcribed_RNA"/>
</dbReference>
<evidence type="ECO:0008006" key="3">
    <source>
        <dbReference type="Google" id="ProtNLM"/>
    </source>
</evidence>
<feature type="compositionally biased region" description="Pro residues" evidence="1">
    <location>
        <begin position="39"/>
        <end position="63"/>
    </location>
</feature>
<evidence type="ECO:0000256" key="1">
    <source>
        <dbReference type="SAM" id="MobiDB-lite"/>
    </source>
</evidence>